<dbReference type="PROSITE" id="PS00098">
    <property type="entry name" value="THIOLASE_1"/>
    <property type="match status" value="1"/>
</dbReference>
<dbReference type="PANTHER" id="PTHR42870">
    <property type="entry name" value="ACETYL-COA C-ACETYLTRANSFERASE"/>
    <property type="match status" value="1"/>
</dbReference>
<dbReference type="EMBL" id="MRZV01000390">
    <property type="protein sequence ID" value="PIK51106.1"/>
    <property type="molecule type" value="Genomic_DNA"/>
</dbReference>
<sequence length="215" mass="23009">MIRSFLSISRSTLSISLKNISQRNNSSILSVNVQTNSSLASAEEMAPNKRKTFVVGVGMTKFEKPGRGTHDDFPEMAKEATNKALADAGLTYDQIEQAAVGYCYGDSTCGQKALYGVGMTGIPIYNVNNNCSTGSTALILAKNLVEGGLADCVLALGFEKMQPGSLKNTFSDRANPMEDFVTLMAELQGFAPSPPAAQLFANAGREHMAKYEFLA</sequence>
<comment type="caution">
    <text evidence="3">The sequence shown here is derived from an EMBL/GenBank/DDBJ whole genome shotgun (WGS) entry which is preliminary data.</text>
</comment>
<dbReference type="STRING" id="307972.A0A2G8KSY3"/>
<name>A0A2G8KSY3_STIJA</name>
<dbReference type="InterPro" id="IPR020616">
    <property type="entry name" value="Thiolase_N"/>
</dbReference>
<evidence type="ECO:0000313" key="3">
    <source>
        <dbReference type="EMBL" id="PIK51106.1"/>
    </source>
</evidence>
<evidence type="ECO:0000256" key="1">
    <source>
        <dbReference type="ARBA" id="ARBA00022679"/>
    </source>
</evidence>
<feature type="domain" description="Thiolase N-terminal" evidence="2">
    <location>
        <begin position="53"/>
        <end position="163"/>
    </location>
</feature>
<dbReference type="PANTHER" id="PTHR42870:SF1">
    <property type="entry name" value="NON-SPECIFIC LIPID-TRANSFER PROTEIN-LIKE 2"/>
    <property type="match status" value="1"/>
</dbReference>
<dbReference type="AlphaFoldDB" id="A0A2G8KSY3"/>
<dbReference type="SUPFAM" id="SSF53901">
    <property type="entry name" value="Thiolase-like"/>
    <property type="match status" value="1"/>
</dbReference>
<evidence type="ECO:0000313" key="4">
    <source>
        <dbReference type="Proteomes" id="UP000230750"/>
    </source>
</evidence>
<reference evidence="3 4" key="1">
    <citation type="journal article" date="2017" name="PLoS Biol.">
        <title>The sea cucumber genome provides insights into morphological evolution and visceral regeneration.</title>
        <authorList>
            <person name="Zhang X."/>
            <person name="Sun L."/>
            <person name="Yuan J."/>
            <person name="Sun Y."/>
            <person name="Gao Y."/>
            <person name="Zhang L."/>
            <person name="Li S."/>
            <person name="Dai H."/>
            <person name="Hamel J.F."/>
            <person name="Liu C."/>
            <person name="Yu Y."/>
            <person name="Liu S."/>
            <person name="Lin W."/>
            <person name="Guo K."/>
            <person name="Jin S."/>
            <person name="Xu P."/>
            <person name="Storey K.B."/>
            <person name="Huan P."/>
            <person name="Zhang T."/>
            <person name="Zhou Y."/>
            <person name="Zhang J."/>
            <person name="Lin C."/>
            <person name="Li X."/>
            <person name="Xing L."/>
            <person name="Huo D."/>
            <person name="Sun M."/>
            <person name="Wang L."/>
            <person name="Mercier A."/>
            <person name="Li F."/>
            <person name="Yang H."/>
            <person name="Xiang J."/>
        </authorList>
    </citation>
    <scope>NUCLEOTIDE SEQUENCE [LARGE SCALE GENOMIC DNA]</scope>
    <source>
        <strain evidence="3">Shaxun</strain>
        <tissue evidence="3">Muscle</tissue>
    </source>
</reference>
<protein>
    <submittedName>
        <fullName evidence="3">Sterol carrier protein 2</fullName>
    </submittedName>
</protein>
<gene>
    <name evidence="3" type="ORF">BSL78_12019</name>
</gene>
<accession>A0A2G8KSY3</accession>
<dbReference type="GO" id="GO:0016747">
    <property type="term" value="F:acyltransferase activity, transferring groups other than amino-acyl groups"/>
    <property type="evidence" value="ECO:0007669"/>
    <property type="project" value="InterPro"/>
</dbReference>
<dbReference type="CDD" id="cd00829">
    <property type="entry name" value="SCP-x_thiolase"/>
    <property type="match status" value="1"/>
</dbReference>
<proteinExistence type="predicted"/>
<evidence type="ECO:0000259" key="2">
    <source>
        <dbReference type="Pfam" id="PF00108"/>
    </source>
</evidence>
<dbReference type="InterPro" id="IPR016039">
    <property type="entry name" value="Thiolase-like"/>
</dbReference>
<dbReference type="Gene3D" id="3.40.47.10">
    <property type="match status" value="1"/>
</dbReference>
<dbReference type="OrthoDB" id="542135at2759"/>
<organism evidence="3 4">
    <name type="scientific">Stichopus japonicus</name>
    <name type="common">Sea cucumber</name>
    <dbReference type="NCBI Taxonomy" id="307972"/>
    <lineage>
        <taxon>Eukaryota</taxon>
        <taxon>Metazoa</taxon>
        <taxon>Echinodermata</taxon>
        <taxon>Eleutherozoa</taxon>
        <taxon>Echinozoa</taxon>
        <taxon>Holothuroidea</taxon>
        <taxon>Aspidochirotacea</taxon>
        <taxon>Aspidochirotida</taxon>
        <taxon>Stichopodidae</taxon>
        <taxon>Apostichopus</taxon>
    </lineage>
</organism>
<keyword evidence="1" id="KW-0808">Transferase</keyword>
<dbReference type="InterPro" id="IPR020615">
    <property type="entry name" value="Thiolase_acyl_enz_int_AS"/>
</dbReference>
<dbReference type="Proteomes" id="UP000230750">
    <property type="component" value="Unassembled WGS sequence"/>
</dbReference>
<keyword evidence="4" id="KW-1185">Reference proteome</keyword>
<dbReference type="Pfam" id="PF00108">
    <property type="entry name" value="Thiolase_N"/>
    <property type="match status" value="1"/>
</dbReference>